<accession>S4P6W2</accession>
<feature type="non-terminal residue" evidence="1">
    <location>
        <position position="1"/>
    </location>
</feature>
<sequence>GTVTSRWYHNLNYIDNITLIVLPSHHTFVEERISDSLFERVWEPNSQLVFNYIAMLLLSAKKEALQRPQVLFCARLSNNRTLLQAINNQLTQCCDIKLSPCN</sequence>
<dbReference type="EMBL" id="GAIX01007932">
    <property type="protein sequence ID" value="JAA84628.1"/>
    <property type="molecule type" value="Transcribed_RNA"/>
</dbReference>
<organism evidence="1">
    <name type="scientific">Pararge aegeria</name>
    <name type="common">speckled wood butterfly</name>
    <dbReference type="NCBI Taxonomy" id="116150"/>
    <lineage>
        <taxon>Eukaryota</taxon>
        <taxon>Metazoa</taxon>
        <taxon>Ecdysozoa</taxon>
        <taxon>Arthropoda</taxon>
        <taxon>Hexapoda</taxon>
        <taxon>Insecta</taxon>
        <taxon>Pterygota</taxon>
        <taxon>Neoptera</taxon>
        <taxon>Endopterygota</taxon>
        <taxon>Lepidoptera</taxon>
        <taxon>Glossata</taxon>
        <taxon>Ditrysia</taxon>
        <taxon>Papilionoidea</taxon>
        <taxon>Nymphalidae</taxon>
        <taxon>Satyrinae</taxon>
        <taxon>Satyrini</taxon>
        <taxon>Parargina</taxon>
        <taxon>Pararge</taxon>
    </lineage>
</organism>
<name>S4P6W2_9NEOP</name>
<protein>
    <submittedName>
        <fullName evidence="1">Uncharacterized protein</fullName>
    </submittedName>
</protein>
<dbReference type="AlphaFoldDB" id="S4P6W2"/>
<reference evidence="1" key="1">
    <citation type="journal article" date="2013" name="BMC Genomics">
        <title>Unscrambling butterfly oogenesis.</title>
        <authorList>
            <person name="Carter J.M."/>
            <person name="Baker S.C."/>
            <person name="Pink R."/>
            <person name="Carter D.R."/>
            <person name="Collins A."/>
            <person name="Tomlin J."/>
            <person name="Gibbs M."/>
            <person name="Breuker C.J."/>
        </authorList>
    </citation>
    <scope>NUCLEOTIDE SEQUENCE</scope>
    <source>
        <tissue evidence="1">Ovary</tissue>
    </source>
</reference>
<proteinExistence type="predicted"/>
<reference evidence="1" key="2">
    <citation type="submission" date="2013-05" db="EMBL/GenBank/DDBJ databases">
        <authorList>
            <person name="Carter J.-M."/>
            <person name="Baker S.C."/>
            <person name="Pink R."/>
            <person name="Carter D.R.F."/>
            <person name="Collins A."/>
            <person name="Tomlin J."/>
            <person name="Gibbs M."/>
            <person name="Breuker C.J."/>
        </authorList>
    </citation>
    <scope>NUCLEOTIDE SEQUENCE</scope>
    <source>
        <tissue evidence="1">Ovary</tissue>
    </source>
</reference>
<evidence type="ECO:0000313" key="1">
    <source>
        <dbReference type="EMBL" id="JAA84628.1"/>
    </source>
</evidence>